<dbReference type="InterPro" id="IPR047655">
    <property type="entry name" value="Transpos_IS630-like"/>
</dbReference>
<dbReference type="Pfam" id="PF13358">
    <property type="entry name" value="DDE_3"/>
    <property type="match status" value="1"/>
</dbReference>
<dbReference type="InterPro" id="IPR036397">
    <property type="entry name" value="RNaseH_sf"/>
</dbReference>
<dbReference type="RefSeq" id="WP_311770992.1">
    <property type="nucleotide sequence ID" value="NZ_JACHJQ010000002.1"/>
</dbReference>
<dbReference type="SUPFAM" id="SSF53098">
    <property type="entry name" value="Ribonuclease H-like"/>
    <property type="match status" value="1"/>
</dbReference>
<proteinExistence type="predicted"/>
<dbReference type="GO" id="GO:0003676">
    <property type="term" value="F:nucleic acid binding"/>
    <property type="evidence" value="ECO:0007669"/>
    <property type="project" value="InterPro"/>
</dbReference>
<accession>A0A7W7Q2N8</accession>
<dbReference type="InterPro" id="IPR038717">
    <property type="entry name" value="Tc1-like_DDE_dom"/>
</dbReference>
<evidence type="ECO:0000313" key="2">
    <source>
        <dbReference type="EMBL" id="MBB4905798.1"/>
    </source>
</evidence>
<sequence>MARRPEVFVRALSMEEGRKLQRVTRTSKDPVRLRRAIVVMMSGQGQTVRDITSLLQVSAEYVRDVIHAFNERGFDALDPKWSGGRPKVIGEQIRERICLIARTSPADWGITAFSTWSLAKLREHLIGRGTVAAISRETLRRILHAGGVSWQTTTTWKASTDPDFIAKMHRVLDLYDHPPADGRVVCVDEFGPLNLQPRKGKAWRPVTKPARQRATYNRHGGVMHMLAALDLATGKIFYRIRDRKRHREFLDLLKILRTRWPEDKLYVVCDNFSPHRHPKVCTWCADHQVELVFLPTYGSWLNWIEAEFAALRYFALNGTDHRSHEEQNAAIEGYIRWRNARAQPKTAFATDSPIRTWTHYPTKVA</sequence>
<dbReference type="InterPro" id="IPR012337">
    <property type="entry name" value="RNaseH-like_sf"/>
</dbReference>
<dbReference type="NCBIfam" id="NF033545">
    <property type="entry name" value="transpos_IS630"/>
    <property type="match status" value="1"/>
</dbReference>
<evidence type="ECO:0000259" key="1">
    <source>
        <dbReference type="Pfam" id="PF13358"/>
    </source>
</evidence>
<dbReference type="AlphaFoldDB" id="A0A7W7Q2N8"/>
<gene>
    <name evidence="2" type="ORF">FHR82_002015</name>
</gene>
<dbReference type="Gene3D" id="3.30.420.10">
    <property type="entry name" value="Ribonuclease H-like superfamily/Ribonuclease H"/>
    <property type="match status" value="1"/>
</dbReference>
<evidence type="ECO:0000313" key="3">
    <source>
        <dbReference type="Proteomes" id="UP000520767"/>
    </source>
</evidence>
<dbReference type="EMBL" id="JACHJQ010000002">
    <property type="protein sequence ID" value="MBB4905798.1"/>
    <property type="molecule type" value="Genomic_DNA"/>
</dbReference>
<dbReference type="SUPFAM" id="SSF46689">
    <property type="entry name" value="Homeodomain-like"/>
    <property type="match status" value="1"/>
</dbReference>
<reference evidence="2 3" key="1">
    <citation type="submission" date="2020-08" db="EMBL/GenBank/DDBJ databases">
        <title>Genomic Encyclopedia of Type Strains, Phase III (KMG-III): the genomes of soil and plant-associated and newly described type strains.</title>
        <authorList>
            <person name="Whitman W."/>
        </authorList>
    </citation>
    <scope>NUCLEOTIDE SEQUENCE [LARGE SCALE GENOMIC DNA]</scope>
    <source>
        <strain evidence="2 3">CECT 8960</strain>
    </source>
</reference>
<dbReference type="InterPro" id="IPR009057">
    <property type="entry name" value="Homeodomain-like_sf"/>
</dbReference>
<feature type="domain" description="Tc1-like transposase DDE" evidence="1">
    <location>
        <begin position="183"/>
        <end position="324"/>
    </location>
</feature>
<dbReference type="Proteomes" id="UP000520767">
    <property type="component" value="Unassembled WGS sequence"/>
</dbReference>
<dbReference type="Pfam" id="PF13565">
    <property type="entry name" value="HTH_32"/>
    <property type="match status" value="1"/>
</dbReference>
<keyword evidence="3" id="KW-1185">Reference proteome</keyword>
<organism evidence="2 3">
    <name type="scientific">Actinophytocola algeriensis</name>
    <dbReference type="NCBI Taxonomy" id="1768010"/>
    <lineage>
        <taxon>Bacteria</taxon>
        <taxon>Bacillati</taxon>
        <taxon>Actinomycetota</taxon>
        <taxon>Actinomycetes</taxon>
        <taxon>Pseudonocardiales</taxon>
        <taxon>Pseudonocardiaceae</taxon>
    </lineage>
</organism>
<name>A0A7W7Q2N8_9PSEU</name>
<protein>
    <submittedName>
        <fullName evidence="2">Transposase</fullName>
    </submittedName>
</protein>
<comment type="caution">
    <text evidence="2">The sequence shown here is derived from an EMBL/GenBank/DDBJ whole genome shotgun (WGS) entry which is preliminary data.</text>
</comment>